<protein>
    <submittedName>
        <fullName evidence="1">Uncharacterized protein</fullName>
    </submittedName>
</protein>
<dbReference type="EMBL" id="CP030032">
    <property type="protein sequence ID" value="AWV89778.1"/>
    <property type="molecule type" value="Genomic_DNA"/>
</dbReference>
<gene>
    <name evidence="1" type="ORF">DN745_10685</name>
</gene>
<dbReference type="AlphaFoldDB" id="A0A2Z4FM76"/>
<dbReference type="KEGG" id="bsed:DN745_10685"/>
<evidence type="ECO:0000313" key="1">
    <source>
        <dbReference type="EMBL" id="AWV89778.1"/>
    </source>
</evidence>
<keyword evidence="2" id="KW-1185">Reference proteome</keyword>
<sequence length="434" mass="47403">MTQILKRAGEWVRPVRRDVSLLSLAALVALAGCGDDGFAANENSSVLFSPLRTQSAAPTVVEDPDAPGKDGIQEIQSIVANFEQGMMADGTQAPPNMIDLEAEFIQRGRYLDLVGIYQNMIKKNTVQAAGADGAATATGPIELRLVRAYLRLGQMSLAREMLDKMIQDNADSPMTWFLNAAYWLPEAADSPDAAARVVANWQKTLEIEPNFVGFDQANAPSIREQLAVLRERTPADKIAEATAELHRKMNPNAVEKRDADAKPVAVAQAPVEEPEVEAPKVEEAPEPAVVAEVKAPAEEPAPAPAESAKPQRIPHLMAFANMALAQEQTGEAVKLFKQVLAREPEHFGAQFGLIRAGWMHPAQRPELEKNLRALAARSDLSAREELDLGRFVYYDTQDRALAIKLWESVKKKNPKLAESVGLDALIEDAKRPVE</sequence>
<dbReference type="Gene3D" id="1.25.40.10">
    <property type="entry name" value="Tetratricopeptide repeat domain"/>
    <property type="match status" value="1"/>
</dbReference>
<reference evidence="1 2" key="1">
    <citation type="submission" date="2018-06" db="EMBL/GenBank/DDBJ databases">
        <title>Lujinxingia sediminis gen. nov. sp. nov., a new facultative anaerobic member of the class Deltaproteobacteria, and proposal of Lujinxingaceae fam. nov.</title>
        <authorList>
            <person name="Guo L.-Y."/>
            <person name="Li C.-M."/>
            <person name="Wang S."/>
            <person name="Du Z.-J."/>
        </authorList>
    </citation>
    <scope>NUCLEOTIDE SEQUENCE [LARGE SCALE GENOMIC DNA]</scope>
    <source>
        <strain evidence="1 2">FA350</strain>
    </source>
</reference>
<dbReference type="SUPFAM" id="SSF48452">
    <property type="entry name" value="TPR-like"/>
    <property type="match status" value="1"/>
</dbReference>
<organism evidence="1 2">
    <name type="scientific">Bradymonas sediminis</name>
    <dbReference type="NCBI Taxonomy" id="1548548"/>
    <lineage>
        <taxon>Bacteria</taxon>
        <taxon>Deltaproteobacteria</taxon>
        <taxon>Bradymonadales</taxon>
        <taxon>Bradymonadaceae</taxon>
        <taxon>Bradymonas</taxon>
    </lineage>
</organism>
<dbReference type="RefSeq" id="WP_111334699.1">
    <property type="nucleotide sequence ID" value="NZ_CP030032.1"/>
</dbReference>
<proteinExistence type="predicted"/>
<dbReference type="PROSITE" id="PS51257">
    <property type="entry name" value="PROKAR_LIPOPROTEIN"/>
    <property type="match status" value="1"/>
</dbReference>
<dbReference type="Proteomes" id="UP000249799">
    <property type="component" value="Chromosome"/>
</dbReference>
<evidence type="ECO:0000313" key="2">
    <source>
        <dbReference type="Proteomes" id="UP000249799"/>
    </source>
</evidence>
<accession>A0A2Z4FM76</accession>
<dbReference type="OrthoDB" id="5494655at2"/>
<dbReference type="InterPro" id="IPR011990">
    <property type="entry name" value="TPR-like_helical_dom_sf"/>
</dbReference>
<name>A0A2Z4FM76_9DELT</name>